<reference evidence="2" key="1">
    <citation type="submission" date="2023-06" db="EMBL/GenBank/DDBJ databases">
        <authorList>
            <person name="Delattre M."/>
        </authorList>
    </citation>
    <scope>NUCLEOTIDE SEQUENCE</scope>
    <source>
        <strain evidence="2">AF72</strain>
    </source>
</reference>
<sequence>MEGVGVLEQGDAVRVSGGGGQQLSSDTGAEVIVWGNARHRFLRDDMKPFSYDASPSRIAFGQGMIDTIAVEKCGGSAVAE</sequence>
<evidence type="ECO:0000256" key="1">
    <source>
        <dbReference type="SAM" id="MobiDB-lite"/>
    </source>
</evidence>
<feature type="non-terminal residue" evidence="2">
    <location>
        <position position="80"/>
    </location>
</feature>
<protein>
    <submittedName>
        <fullName evidence="2">Uncharacterized protein</fullName>
    </submittedName>
</protein>
<accession>A0AA36FN41</accession>
<feature type="region of interest" description="Disordered" evidence="1">
    <location>
        <begin position="1"/>
        <end position="25"/>
    </location>
</feature>
<gene>
    <name evidence="2" type="ORF">MSPICULIGERA_LOCUS271</name>
</gene>
<dbReference type="Proteomes" id="UP001177023">
    <property type="component" value="Unassembled WGS sequence"/>
</dbReference>
<dbReference type="EMBL" id="CATQJA010000023">
    <property type="protein sequence ID" value="CAJ0557513.1"/>
    <property type="molecule type" value="Genomic_DNA"/>
</dbReference>
<proteinExistence type="predicted"/>
<comment type="caution">
    <text evidence="2">The sequence shown here is derived from an EMBL/GenBank/DDBJ whole genome shotgun (WGS) entry which is preliminary data.</text>
</comment>
<organism evidence="2 3">
    <name type="scientific">Mesorhabditis spiculigera</name>
    <dbReference type="NCBI Taxonomy" id="96644"/>
    <lineage>
        <taxon>Eukaryota</taxon>
        <taxon>Metazoa</taxon>
        <taxon>Ecdysozoa</taxon>
        <taxon>Nematoda</taxon>
        <taxon>Chromadorea</taxon>
        <taxon>Rhabditida</taxon>
        <taxon>Rhabditina</taxon>
        <taxon>Rhabditomorpha</taxon>
        <taxon>Rhabditoidea</taxon>
        <taxon>Rhabditidae</taxon>
        <taxon>Mesorhabditinae</taxon>
        <taxon>Mesorhabditis</taxon>
    </lineage>
</organism>
<keyword evidence="3" id="KW-1185">Reference proteome</keyword>
<dbReference type="AlphaFoldDB" id="A0AA36FN41"/>
<evidence type="ECO:0000313" key="2">
    <source>
        <dbReference type="EMBL" id="CAJ0557513.1"/>
    </source>
</evidence>
<name>A0AA36FN41_9BILA</name>
<evidence type="ECO:0000313" key="3">
    <source>
        <dbReference type="Proteomes" id="UP001177023"/>
    </source>
</evidence>